<sequence>MAGADSSSDARPHAAVVRVLAEATAPLGFLHGEMWRPRFTPNGSAVLELACTSFEELPAEARAGEPLRHFVESSATIKFAQGYGLPGRVWASAQPEWTHDVRVVPPQNFMRGEIAVTHGFLSALGIPIAPEGTAELCAVAVFFSGSHDEPSVEIMSALGAVMRRLARAVAALPDLPTASPIPLNRLGVPHTLPAGDED</sequence>
<dbReference type="EMBL" id="JAGTXO010000020">
    <property type="protein sequence ID" value="KAG8462591.1"/>
    <property type="molecule type" value="Genomic_DNA"/>
</dbReference>
<gene>
    <name evidence="1" type="ORF">KFE25_010416</name>
</gene>
<dbReference type="InterPro" id="IPR029016">
    <property type="entry name" value="GAF-like_dom_sf"/>
</dbReference>
<evidence type="ECO:0000313" key="1">
    <source>
        <dbReference type="EMBL" id="KAG8462591.1"/>
    </source>
</evidence>
<protein>
    <recommendedName>
        <fullName evidence="3">GAF domain-containing protein</fullName>
    </recommendedName>
</protein>
<name>A0A8J6C950_DIALT</name>
<dbReference type="Proteomes" id="UP000751190">
    <property type="component" value="Unassembled WGS sequence"/>
</dbReference>
<reference evidence="1" key="1">
    <citation type="submission" date="2021-05" db="EMBL/GenBank/DDBJ databases">
        <title>The genome of the haptophyte Pavlova lutheri (Diacronema luteri, Pavlovales) - a model for lipid biosynthesis in eukaryotic algae.</title>
        <authorList>
            <person name="Hulatt C.J."/>
            <person name="Posewitz M.C."/>
        </authorList>
    </citation>
    <scope>NUCLEOTIDE SEQUENCE</scope>
    <source>
        <strain evidence="1">NIVA-4/92</strain>
    </source>
</reference>
<evidence type="ECO:0000313" key="2">
    <source>
        <dbReference type="Proteomes" id="UP000751190"/>
    </source>
</evidence>
<accession>A0A8J6C950</accession>
<dbReference type="Gene3D" id="3.30.450.40">
    <property type="match status" value="1"/>
</dbReference>
<comment type="caution">
    <text evidence="1">The sequence shown here is derived from an EMBL/GenBank/DDBJ whole genome shotgun (WGS) entry which is preliminary data.</text>
</comment>
<dbReference type="OrthoDB" id="6270329at2759"/>
<proteinExistence type="predicted"/>
<evidence type="ECO:0008006" key="3">
    <source>
        <dbReference type="Google" id="ProtNLM"/>
    </source>
</evidence>
<organism evidence="1 2">
    <name type="scientific">Diacronema lutheri</name>
    <name type="common">Unicellular marine alga</name>
    <name type="synonym">Monochrysis lutheri</name>
    <dbReference type="NCBI Taxonomy" id="2081491"/>
    <lineage>
        <taxon>Eukaryota</taxon>
        <taxon>Haptista</taxon>
        <taxon>Haptophyta</taxon>
        <taxon>Pavlovophyceae</taxon>
        <taxon>Pavlovales</taxon>
        <taxon>Pavlovaceae</taxon>
        <taxon>Diacronema</taxon>
    </lineage>
</organism>
<keyword evidence="2" id="KW-1185">Reference proteome</keyword>
<dbReference type="AlphaFoldDB" id="A0A8J6C950"/>